<keyword evidence="1" id="KW-1133">Transmembrane helix</keyword>
<feature type="transmembrane region" description="Helical" evidence="1">
    <location>
        <begin position="429"/>
        <end position="455"/>
    </location>
</feature>
<reference evidence="3 4" key="1">
    <citation type="submission" date="2023-01" db="EMBL/GenBank/DDBJ databases">
        <title>Analysis of 21 Apiospora genomes using comparative genomics revels a genus with tremendous synthesis potential of carbohydrate active enzymes and secondary metabolites.</title>
        <authorList>
            <person name="Sorensen T."/>
        </authorList>
    </citation>
    <scope>NUCLEOTIDE SEQUENCE [LARGE SCALE GENOMIC DNA]</scope>
    <source>
        <strain evidence="3 4">CBS 24483</strain>
    </source>
</reference>
<protein>
    <submittedName>
        <fullName evidence="3">Uncharacterized protein</fullName>
    </submittedName>
</protein>
<evidence type="ECO:0000313" key="4">
    <source>
        <dbReference type="Proteomes" id="UP001391051"/>
    </source>
</evidence>
<feature type="signal peptide" evidence="2">
    <location>
        <begin position="1"/>
        <end position="20"/>
    </location>
</feature>
<accession>A0ABR1Q0T0</accession>
<comment type="caution">
    <text evidence="3">The sequence shown here is derived from an EMBL/GenBank/DDBJ whole genome shotgun (WGS) entry which is preliminary data.</text>
</comment>
<evidence type="ECO:0000313" key="3">
    <source>
        <dbReference type="EMBL" id="KAK7943607.1"/>
    </source>
</evidence>
<keyword evidence="4" id="KW-1185">Reference proteome</keyword>
<dbReference type="Proteomes" id="UP001391051">
    <property type="component" value="Unassembled WGS sequence"/>
</dbReference>
<sequence>MTSCAYSILVVLTALLVTISQFTSTILISDFSSTNITKSFESITVNYNMLVQQDNINFAGSAPSAFWRFAEKTEPPTKGDGIADTGPSLRGMIPWADASRRRKLRFYEGPAVVLDARVACIRPGLSDTTLGDPEDPNGGVGRFLRGNITLGTEYAALGASTAASNDEDFHDSTSFGCMLGVGSHHAFGSKGTSSICEVRCPQSLPGSSLFNQTSGSPYLIVKTEGKGLDTDGFVWEELVASDRGVWKSFSTRDDRRVLSLSVCFAQSAYGGVNVTMRGLSTRDEPTIAWNPSLSDTRDLGTISTLAVREHFGVTNKNLSLPERGVMSLDVRMSQPVDYRLFLPGFGRYFDTLLLGFNDDMPTRKVSAAHDTVIALFEQITDETDNPAYAMQTLFTILFQMQYYDRNYAFGAAGLANYDIGESVSIPVRWTGLCGTLAILALHLFVVFTTLALFLARTEVSLLGNYWPAVAQVVSDDTAPLLKQADGMRDKEVKKLMKGYAHEEGVLRERRNRRREFGAR</sequence>
<name>A0ABR1Q0T0_9PEZI</name>
<evidence type="ECO:0000256" key="2">
    <source>
        <dbReference type="SAM" id="SignalP"/>
    </source>
</evidence>
<gene>
    <name evidence="3" type="ORF">PG986_012720</name>
</gene>
<feature type="chain" id="PRO_5046225764" evidence="2">
    <location>
        <begin position="21"/>
        <end position="519"/>
    </location>
</feature>
<keyword evidence="1" id="KW-0812">Transmembrane</keyword>
<keyword evidence="2" id="KW-0732">Signal</keyword>
<proteinExistence type="predicted"/>
<keyword evidence="1" id="KW-0472">Membrane</keyword>
<dbReference type="RefSeq" id="XP_066695638.1">
    <property type="nucleotide sequence ID" value="XM_066848942.1"/>
</dbReference>
<dbReference type="EMBL" id="JAQQWE010000008">
    <property type="protein sequence ID" value="KAK7943607.1"/>
    <property type="molecule type" value="Genomic_DNA"/>
</dbReference>
<organism evidence="3 4">
    <name type="scientific">Apiospora aurea</name>
    <dbReference type="NCBI Taxonomy" id="335848"/>
    <lineage>
        <taxon>Eukaryota</taxon>
        <taxon>Fungi</taxon>
        <taxon>Dikarya</taxon>
        <taxon>Ascomycota</taxon>
        <taxon>Pezizomycotina</taxon>
        <taxon>Sordariomycetes</taxon>
        <taxon>Xylariomycetidae</taxon>
        <taxon>Amphisphaeriales</taxon>
        <taxon>Apiosporaceae</taxon>
        <taxon>Apiospora</taxon>
    </lineage>
</organism>
<evidence type="ECO:0000256" key="1">
    <source>
        <dbReference type="SAM" id="Phobius"/>
    </source>
</evidence>
<dbReference type="GeneID" id="92082004"/>